<comment type="caution">
    <text evidence="1">The sequence shown here is derived from an EMBL/GenBank/DDBJ whole genome shotgun (WGS) entry which is preliminary data.</text>
</comment>
<keyword evidence="1" id="KW-0808">Transferase</keyword>
<dbReference type="RefSeq" id="WP_161819219.1">
    <property type="nucleotide sequence ID" value="NZ_JAACJS010000015.1"/>
</dbReference>
<dbReference type="EMBL" id="JAACJS010000015">
    <property type="protein sequence ID" value="NCI50914.1"/>
    <property type="molecule type" value="Genomic_DNA"/>
</dbReference>
<dbReference type="InterPro" id="IPR029057">
    <property type="entry name" value="PRTase-like"/>
</dbReference>
<dbReference type="Gene3D" id="3.40.50.2020">
    <property type="match status" value="1"/>
</dbReference>
<evidence type="ECO:0000313" key="2">
    <source>
        <dbReference type="Proteomes" id="UP000753802"/>
    </source>
</evidence>
<name>A0ABW9ZXF0_9BACT</name>
<dbReference type="GO" id="GO:0016757">
    <property type="term" value="F:glycosyltransferase activity"/>
    <property type="evidence" value="ECO:0007669"/>
    <property type="project" value="UniProtKB-KW"/>
</dbReference>
<evidence type="ECO:0000313" key="1">
    <source>
        <dbReference type="EMBL" id="NCI50914.1"/>
    </source>
</evidence>
<dbReference type="Proteomes" id="UP000753802">
    <property type="component" value="Unassembled WGS sequence"/>
</dbReference>
<dbReference type="InterPro" id="IPR000836">
    <property type="entry name" value="PRTase_dom"/>
</dbReference>
<dbReference type="SUPFAM" id="SSF53271">
    <property type="entry name" value="PRTase-like"/>
    <property type="match status" value="1"/>
</dbReference>
<accession>A0ABW9ZXF0</accession>
<keyword evidence="1" id="KW-0328">Glycosyltransferase</keyword>
<reference evidence="1 2" key="1">
    <citation type="submission" date="2020-01" db="EMBL/GenBank/DDBJ databases">
        <title>Genome analysis.</title>
        <authorList>
            <person name="Wu S."/>
            <person name="Wang G."/>
        </authorList>
    </citation>
    <scope>NUCLEOTIDE SEQUENCE [LARGE SCALE GENOMIC DNA]</scope>
    <source>
        <strain evidence="1 2">SYL130</strain>
    </source>
</reference>
<gene>
    <name evidence="1" type="ORF">GWC95_13355</name>
</gene>
<keyword evidence="2" id="KW-1185">Reference proteome</keyword>
<protein>
    <submittedName>
        <fullName evidence="1">Phosphoribosyltransferase</fullName>
    </submittedName>
</protein>
<proteinExistence type="predicted"/>
<sequence length="550" mass="63801">MKKDFIEFTNQIKKEFDSTVAENKEVIGKYNFEVKTGISSKVITKLTPSEQKLLKEVESRFSYAHYFIRENGKLKNRNEIYYSTLLDDSRSSQVINLCMFLDTNLAILQGLQSSDFLGDNFILASILDDIRFKFIILFEDILENISEFTFDIKEIESLTGCAISNYYNYILGIPQFIISHSQLMQFVNSARKFIINYLEKFNKDLKPLRNYKEADIPLDNLLFISKLKKNLPPDEIHWIIGIRFGGIELPFLIKHFIYQQAEIKHLKISNYSQTDQGSNLESVQQFASDNKTKLATRNILIVDDSITTARTAKIIIDALKNNAKHLYFACVYHPEAKRIPQMRMEGHGGVNIEELKKCCVLREANYTASANMRDYLGRNKKFDLTKESIKTHLAKNPVRIKFQPQEDAIKDSSTVKVFIACDKVVIPDHFDPLSLLRNYFSSKKEYEIVDDWIGGEQKRVEVIDGKQQYTEIEGRNYLHEAINDIHSSDIVILYYPVHSVYLALLFRIAEEKGKEIWVCYGKKEETRGFDHYANKKLIQITRLNSTLSKL</sequence>
<dbReference type="CDD" id="cd06223">
    <property type="entry name" value="PRTases_typeI"/>
    <property type="match status" value="1"/>
</dbReference>
<organism evidence="1 2">
    <name type="scientific">Sediminibacterium roseum</name>
    <dbReference type="NCBI Taxonomy" id="1978412"/>
    <lineage>
        <taxon>Bacteria</taxon>
        <taxon>Pseudomonadati</taxon>
        <taxon>Bacteroidota</taxon>
        <taxon>Chitinophagia</taxon>
        <taxon>Chitinophagales</taxon>
        <taxon>Chitinophagaceae</taxon>
        <taxon>Sediminibacterium</taxon>
    </lineage>
</organism>